<name>A0A4R5CF58_9ACTN</name>
<keyword evidence="1" id="KW-0812">Transmembrane</keyword>
<evidence type="ECO:0000256" key="1">
    <source>
        <dbReference type="SAM" id="Phobius"/>
    </source>
</evidence>
<dbReference type="SUPFAM" id="SSF50998">
    <property type="entry name" value="Quinoprotein alcohol dehydrogenase-like"/>
    <property type="match status" value="1"/>
</dbReference>
<evidence type="ECO:0008006" key="4">
    <source>
        <dbReference type="Google" id="ProtNLM"/>
    </source>
</evidence>
<dbReference type="InterPro" id="IPR015943">
    <property type="entry name" value="WD40/YVTN_repeat-like_dom_sf"/>
</dbReference>
<sequence>MDLQELLRESVDGQVRDVPAGFADGAIRRVRRRRTRVALASVAGAMLVGAAAATFAMIGPAEPDRNDGAPADRSSSGYDVDLAALPDGPAPALPWYADGHLHIDNTATAFDVEFAAVSLYRVAGGFVVLATEPNGRGAGDPRARTLYSVREGGAPVTLASGPIRGVAVAGLSGQAAVSTADTVSVVDVATGTVLYALETPDDETTPVGFLDGERVLLRTGTGALLTWDVGGGYARYLEDRAIDRLSSAGGPAVLAPGGRLLAITPSATATDVLDTGTGHVLWSRPPAVLTFSPDGRYAALLEAPVPPGVIPSDLDGAEPGDLLERNGPTVTVTQEMLDTVAEHPDDWEKVRHVVIMDARTGAEVRRLTAENAENLRWETGTSVVFGAYRDGEEAALIRCSVDGACELTTQPREVVGEPGVDGNPYLLGDTP</sequence>
<gene>
    <name evidence="2" type="ORF">E1269_29165</name>
</gene>
<proteinExistence type="predicted"/>
<dbReference type="InParanoid" id="A0A4R5CF58"/>
<keyword evidence="3" id="KW-1185">Reference proteome</keyword>
<organism evidence="2 3">
    <name type="scientific">Jiangella asiatica</name>
    <dbReference type="NCBI Taxonomy" id="2530372"/>
    <lineage>
        <taxon>Bacteria</taxon>
        <taxon>Bacillati</taxon>
        <taxon>Actinomycetota</taxon>
        <taxon>Actinomycetes</taxon>
        <taxon>Jiangellales</taxon>
        <taxon>Jiangellaceae</taxon>
        <taxon>Jiangella</taxon>
    </lineage>
</organism>
<dbReference type="Proteomes" id="UP000294739">
    <property type="component" value="Unassembled WGS sequence"/>
</dbReference>
<dbReference type="EMBL" id="SMKZ01000070">
    <property type="protein sequence ID" value="TDD98215.1"/>
    <property type="molecule type" value="Genomic_DNA"/>
</dbReference>
<comment type="caution">
    <text evidence="2">The sequence shown here is derived from an EMBL/GenBank/DDBJ whole genome shotgun (WGS) entry which is preliminary data.</text>
</comment>
<keyword evidence="1" id="KW-0472">Membrane</keyword>
<dbReference type="AlphaFoldDB" id="A0A4R5CF58"/>
<evidence type="ECO:0000313" key="2">
    <source>
        <dbReference type="EMBL" id="TDD98215.1"/>
    </source>
</evidence>
<dbReference type="InterPro" id="IPR011047">
    <property type="entry name" value="Quinoprotein_ADH-like_sf"/>
</dbReference>
<reference evidence="2 3" key="1">
    <citation type="submission" date="2019-03" db="EMBL/GenBank/DDBJ databases">
        <title>Draft genome sequences of novel Actinobacteria.</title>
        <authorList>
            <person name="Sahin N."/>
            <person name="Ay H."/>
            <person name="Saygin H."/>
        </authorList>
    </citation>
    <scope>NUCLEOTIDE SEQUENCE [LARGE SCALE GENOMIC DNA]</scope>
    <source>
        <strain evidence="2 3">5K138</strain>
    </source>
</reference>
<feature type="transmembrane region" description="Helical" evidence="1">
    <location>
        <begin position="37"/>
        <end position="58"/>
    </location>
</feature>
<dbReference type="OrthoDB" id="5176683at2"/>
<dbReference type="Gene3D" id="2.130.10.10">
    <property type="entry name" value="YVTN repeat-like/Quinoprotein amine dehydrogenase"/>
    <property type="match status" value="1"/>
</dbReference>
<dbReference type="RefSeq" id="WP_131901278.1">
    <property type="nucleotide sequence ID" value="NZ_SMKZ01000070.1"/>
</dbReference>
<protein>
    <recommendedName>
        <fullName evidence="4">WD40 repeat domain-containing protein</fullName>
    </recommendedName>
</protein>
<accession>A0A4R5CF58</accession>
<keyword evidence="1" id="KW-1133">Transmembrane helix</keyword>
<evidence type="ECO:0000313" key="3">
    <source>
        <dbReference type="Proteomes" id="UP000294739"/>
    </source>
</evidence>